<proteinExistence type="predicted"/>
<dbReference type="InterPro" id="IPR006860">
    <property type="entry name" value="FecR"/>
</dbReference>
<dbReference type="EMBL" id="POUW01000004">
    <property type="protein sequence ID" value="PNG05621.1"/>
    <property type="molecule type" value="Genomic_DNA"/>
</dbReference>
<dbReference type="InterPro" id="IPR012373">
    <property type="entry name" value="Ferrdict_sens_TM"/>
</dbReference>
<dbReference type="GO" id="GO:0016989">
    <property type="term" value="F:sigma factor antagonist activity"/>
    <property type="evidence" value="ECO:0007669"/>
    <property type="project" value="TreeGrafter"/>
</dbReference>
<evidence type="ECO:0000313" key="3">
    <source>
        <dbReference type="EMBL" id="PNG05621.1"/>
    </source>
</evidence>
<organism evidence="3 4">
    <name type="scientific">Stutzerimonas stutzeri</name>
    <name type="common">Pseudomonas stutzeri</name>
    <dbReference type="NCBI Taxonomy" id="316"/>
    <lineage>
        <taxon>Bacteria</taxon>
        <taxon>Pseudomonadati</taxon>
        <taxon>Pseudomonadota</taxon>
        <taxon>Gammaproteobacteria</taxon>
        <taxon>Pseudomonadales</taxon>
        <taxon>Pseudomonadaceae</taxon>
        <taxon>Stutzerimonas</taxon>
    </lineage>
</organism>
<dbReference type="PANTHER" id="PTHR30273">
    <property type="entry name" value="PERIPLASMIC SIGNAL SENSOR AND SIGMA FACTOR ACTIVATOR FECR-RELATED"/>
    <property type="match status" value="1"/>
</dbReference>
<dbReference type="OrthoDB" id="1099576at2"/>
<dbReference type="Pfam" id="PF04773">
    <property type="entry name" value="FecR"/>
    <property type="match status" value="1"/>
</dbReference>
<protein>
    <submittedName>
        <fullName evidence="3">Amino acid ABC transporter substrate-binding protein</fullName>
    </submittedName>
</protein>
<dbReference type="Proteomes" id="UP000235897">
    <property type="component" value="Unassembled WGS sequence"/>
</dbReference>
<feature type="domain" description="FecR protein" evidence="1">
    <location>
        <begin position="115"/>
        <end position="206"/>
    </location>
</feature>
<evidence type="ECO:0000313" key="4">
    <source>
        <dbReference type="Proteomes" id="UP000235897"/>
    </source>
</evidence>
<dbReference type="Gene3D" id="2.60.120.1440">
    <property type="match status" value="1"/>
</dbReference>
<dbReference type="InterPro" id="IPR032623">
    <property type="entry name" value="FecR_N"/>
</dbReference>
<feature type="domain" description="FecR N-terminal" evidence="2">
    <location>
        <begin position="14"/>
        <end position="53"/>
    </location>
</feature>
<dbReference type="PANTHER" id="PTHR30273:SF2">
    <property type="entry name" value="PROTEIN FECR"/>
    <property type="match status" value="1"/>
</dbReference>
<reference evidence="3 4" key="1">
    <citation type="submission" date="2018-01" db="EMBL/GenBank/DDBJ databases">
        <title>Denitrification phenotypes of diverse strains of Pseudomonas stutzeri.</title>
        <authorList>
            <person name="Milligan D.A."/>
            <person name="Bergaust L."/>
            <person name="Bakken L.R."/>
            <person name="Frostegard A."/>
        </authorList>
    </citation>
    <scope>NUCLEOTIDE SEQUENCE [LARGE SCALE GENOMIC DNA]</scope>
    <source>
        <strain evidence="3 4">28a3</strain>
    </source>
</reference>
<gene>
    <name evidence="3" type="ORF">CXL00_12980</name>
</gene>
<dbReference type="Pfam" id="PF16220">
    <property type="entry name" value="DUF4880"/>
    <property type="match status" value="1"/>
</dbReference>
<name>A0A2N8SSZ7_STUST</name>
<dbReference type="AlphaFoldDB" id="A0A2N8SSZ7"/>
<comment type="caution">
    <text evidence="3">The sequence shown here is derived from an EMBL/GenBank/DDBJ whole genome shotgun (WGS) entry which is preliminary data.</text>
</comment>
<dbReference type="RefSeq" id="WP_102846902.1">
    <property type="nucleotide sequence ID" value="NZ_JAMOIG010000002.1"/>
</dbReference>
<sequence>MSLDRQPVSARVLDEAIAWQLRLGDGEASAKLKGELQHWLNESAEHAKAWAQLGNIDRQMGGINSPSARRALQISATSQRRRATGRAFLGLVLLCTLGVGVALRSQSLPVWLADERTGAGEQQTVTLADNSRIQLNSRSALDIRFDQQERRLFLHSGEVLVETAPGSDPRPLIVETEQGDLRALGTRFIVRREGDATRLIVLRSAVAALPGSLQAGRTVRAGEQVVMHRDHLDDNQKAPVAADAWSRGMLVVEDLPLSELLEKLGEYRHGYLSLDPSLESLRISGSFPLNDTDRALAALPPSLPVQIERHTDWWVKVVPAQPVSHAGK</sequence>
<evidence type="ECO:0000259" key="2">
    <source>
        <dbReference type="Pfam" id="PF16220"/>
    </source>
</evidence>
<dbReference type="PIRSF" id="PIRSF018266">
    <property type="entry name" value="FecR"/>
    <property type="match status" value="1"/>
</dbReference>
<accession>A0A2N8SSZ7</accession>
<evidence type="ECO:0000259" key="1">
    <source>
        <dbReference type="Pfam" id="PF04773"/>
    </source>
</evidence>